<accession>A0A9W4XQF5</accession>
<proteinExistence type="predicted"/>
<keyword evidence="2" id="KW-1185">Reference proteome</keyword>
<dbReference type="EMBL" id="CAOQHR010000010">
    <property type="protein sequence ID" value="CAI6340474.1"/>
    <property type="molecule type" value="Genomic_DNA"/>
</dbReference>
<dbReference type="Proteomes" id="UP001152607">
    <property type="component" value="Unassembled WGS sequence"/>
</dbReference>
<sequence>MNSSQQYKASFTALPQHRHVFMEYIHPGAETPFRDDISTEVSCPSIQDIIGFGRSAGSDGKGVAGAPSPINDLKMPPKELVFMSYGV</sequence>
<gene>
    <name evidence="1" type="ORF">PDIGIT_LOCUS13650</name>
</gene>
<dbReference type="AlphaFoldDB" id="A0A9W4XQF5"/>
<protein>
    <submittedName>
        <fullName evidence="1">Uncharacterized protein</fullName>
    </submittedName>
</protein>
<evidence type="ECO:0000313" key="2">
    <source>
        <dbReference type="Proteomes" id="UP001152607"/>
    </source>
</evidence>
<comment type="caution">
    <text evidence="1">The sequence shown here is derived from an EMBL/GenBank/DDBJ whole genome shotgun (WGS) entry which is preliminary data.</text>
</comment>
<organism evidence="1 2">
    <name type="scientific">Periconia digitata</name>
    <dbReference type="NCBI Taxonomy" id="1303443"/>
    <lineage>
        <taxon>Eukaryota</taxon>
        <taxon>Fungi</taxon>
        <taxon>Dikarya</taxon>
        <taxon>Ascomycota</taxon>
        <taxon>Pezizomycotina</taxon>
        <taxon>Dothideomycetes</taxon>
        <taxon>Pleosporomycetidae</taxon>
        <taxon>Pleosporales</taxon>
        <taxon>Massarineae</taxon>
        <taxon>Periconiaceae</taxon>
        <taxon>Periconia</taxon>
    </lineage>
</organism>
<name>A0A9W4XQF5_9PLEO</name>
<evidence type="ECO:0000313" key="1">
    <source>
        <dbReference type="EMBL" id="CAI6340474.1"/>
    </source>
</evidence>
<reference evidence="1" key="1">
    <citation type="submission" date="2023-01" db="EMBL/GenBank/DDBJ databases">
        <authorList>
            <person name="Van Ghelder C."/>
            <person name="Rancurel C."/>
        </authorList>
    </citation>
    <scope>NUCLEOTIDE SEQUENCE</scope>
    <source>
        <strain evidence="1">CNCM I-4278</strain>
    </source>
</reference>